<name>A0AAE0NGH7_9PEZI</name>
<reference evidence="2" key="1">
    <citation type="journal article" date="2023" name="Mol. Phylogenet. Evol.">
        <title>Genome-scale phylogeny and comparative genomics of the fungal order Sordariales.</title>
        <authorList>
            <person name="Hensen N."/>
            <person name="Bonometti L."/>
            <person name="Westerberg I."/>
            <person name="Brannstrom I.O."/>
            <person name="Guillou S."/>
            <person name="Cros-Aarteil S."/>
            <person name="Calhoun S."/>
            <person name="Haridas S."/>
            <person name="Kuo A."/>
            <person name="Mondo S."/>
            <person name="Pangilinan J."/>
            <person name="Riley R."/>
            <person name="LaButti K."/>
            <person name="Andreopoulos B."/>
            <person name="Lipzen A."/>
            <person name="Chen C."/>
            <person name="Yan M."/>
            <person name="Daum C."/>
            <person name="Ng V."/>
            <person name="Clum A."/>
            <person name="Steindorff A."/>
            <person name="Ohm R.A."/>
            <person name="Martin F."/>
            <person name="Silar P."/>
            <person name="Natvig D.O."/>
            <person name="Lalanne C."/>
            <person name="Gautier V."/>
            <person name="Ament-Velasquez S.L."/>
            <person name="Kruys A."/>
            <person name="Hutchinson M.I."/>
            <person name="Powell A.J."/>
            <person name="Barry K."/>
            <person name="Miller A.N."/>
            <person name="Grigoriev I.V."/>
            <person name="Debuchy R."/>
            <person name="Gladieux P."/>
            <person name="Hiltunen Thoren M."/>
            <person name="Johannesson H."/>
        </authorList>
    </citation>
    <scope>NUCLEOTIDE SEQUENCE</scope>
    <source>
        <strain evidence="2">CBS 232.78</strain>
    </source>
</reference>
<feature type="region of interest" description="Disordered" evidence="1">
    <location>
        <begin position="80"/>
        <end position="129"/>
    </location>
</feature>
<protein>
    <recommendedName>
        <fullName evidence="4">C2H2-type domain-containing protein</fullName>
    </recommendedName>
</protein>
<proteinExistence type="predicted"/>
<organism evidence="2 3">
    <name type="scientific">Podospora didyma</name>
    <dbReference type="NCBI Taxonomy" id="330526"/>
    <lineage>
        <taxon>Eukaryota</taxon>
        <taxon>Fungi</taxon>
        <taxon>Dikarya</taxon>
        <taxon>Ascomycota</taxon>
        <taxon>Pezizomycotina</taxon>
        <taxon>Sordariomycetes</taxon>
        <taxon>Sordariomycetidae</taxon>
        <taxon>Sordariales</taxon>
        <taxon>Podosporaceae</taxon>
        <taxon>Podospora</taxon>
    </lineage>
</organism>
<feature type="compositionally biased region" description="Polar residues" evidence="1">
    <location>
        <begin position="92"/>
        <end position="109"/>
    </location>
</feature>
<evidence type="ECO:0000256" key="1">
    <source>
        <dbReference type="SAM" id="MobiDB-lite"/>
    </source>
</evidence>
<reference evidence="2" key="2">
    <citation type="submission" date="2023-06" db="EMBL/GenBank/DDBJ databases">
        <authorList>
            <consortium name="Lawrence Berkeley National Laboratory"/>
            <person name="Haridas S."/>
            <person name="Hensen N."/>
            <person name="Bonometti L."/>
            <person name="Westerberg I."/>
            <person name="Brannstrom I.O."/>
            <person name="Guillou S."/>
            <person name="Cros-Aarteil S."/>
            <person name="Calhoun S."/>
            <person name="Kuo A."/>
            <person name="Mondo S."/>
            <person name="Pangilinan J."/>
            <person name="Riley R."/>
            <person name="LaButti K."/>
            <person name="Andreopoulos B."/>
            <person name="Lipzen A."/>
            <person name="Chen C."/>
            <person name="Yanf M."/>
            <person name="Daum C."/>
            <person name="Ng V."/>
            <person name="Clum A."/>
            <person name="Steindorff A."/>
            <person name="Ohm R."/>
            <person name="Martin F."/>
            <person name="Silar P."/>
            <person name="Natvig D."/>
            <person name="Lalanne C."/>
            <person name="Gautier V."/>
            <person name="Ament-velasquez S.L."/>
            <person name="Kruys A."/>
            <person name="Hutchinson M.I."/>
            <person name="Powell A.J."/>
            <person name="Barry K."/>
            <person name="Miller A.N."/>
            <person name="Grigoriev I.V."/>
            <person name="Debuchy R."/>
            <person name="Gladieux P."/>
            <person name="Thoren M.H."/>
            <person name="Johannesson H."/>
        </authorList>
    </citation>
    <scope>NUCLEOTIDE SEQUENCE</scope>
    <source>
        <strain evidence="2">CBS 232.78</strain>
    </source>
</reference>
<feature type="compositionally biased region" description="Low complexity" evidence="1">
    <location>
        <begin position="401"/>
        <end position="415"/>
    </location>
</feature>
<evidence type="ECO:0008006" key="4">
    <source>
        <dbReference type="Google" id="ProtNLM"/>
    </source>
</evidence>
<dbReference type="Proteomes" id="UP001285441">
    <property type="component" value="Unassembled WGS sequence"/>
</dbReference>
<feature type="region of interest" description="Disordered" evidence="1">
    <location>
        <begin position="326"/>
        <end position="433"/>
    </location>
</feature>
<dbReference type="PANTHER" id="PTHR38166">
    <property type="entry name" value="C2H2-TYPE DOMAIN-CONTAINING PROTEIN-RELATED"/>
    <property type="match status" value="1"/>
</dbReference>
<evidence type="ECO:0000313" key="2">
    <source>
        <dbReference type="EMBL" id="KAK3381072.1"/>
    </source>
</evidence>
<feature type="compositionally biased region" description="Basic and acidic residues" evidence="1">
    <location>
        <begin position="10"/>
        <end position="23"/>
    </location>
</feature>
<sequence length="555" mass="62773">MRRAAAESAADIRRSSPKARDGDGGPAPLEPCDNDLASRICNSILRERYKVDPDRSSKALRVWDAVARCLEEISDSIDISSSEDSSAGRYQRINSSCNGEVTKRPQSSSDYRHSRHERSTSNAGPRVQYPCPFRKRNPARFNVRDYERCAKSPFDSMTELKHHIAAHHRRKDVLHQCRRCKFEFESDAALDEHIMRPRQEMCELNSTPMGGDPEHGITEDMAKRLVCDIENIRSWTWENVWRFLFPGDRDVPNSDFLPIVELIEVEQESDRDQEVLKASLQEKLGLLLPGVIEDDYCRFLAGQLELVFEIHQANIVRKCLNRVDSATTSEEPAVNHPKPTTQRQTRRSRRSTLFFTIAPDDSYENDQTSRQFSSYTERTASTSFFTNRSTTHSSSPREEATGSPSTPSSNTSFSSGDDDTNENDYATGRDSRDSGIGIPCDVCELESCGCREMILSYAAKDSHNSDYGCQAGSENQGPEALLSRRRKQPSLRHQPNLRVETRGIDVLSLDGREINTAEGFGMRGAFSPQSFKQRVMRKQQPRSSYGMGDGERWTA</sequence>
<keyword evidence="3" id="KW-1185">Reference proteome</keyword>
<feature type="region of interest" description="Disordered" evidence="1">
    <location>
        <begin position="469"/>
        <end position="494"/>
    </location>
</feature>
<feature type="region of interest" description="Disordered" evidence="1">
    <location>
        <begin position="530"/>
        <end position="555"/>
    </location>
</feature>
<comment type="caution">
    <text evidence="2">The sequence shown here is derived from an EMBL/GenBank/DDBJ whole genome shotgun (WGS) entry which is preliminary data.</text>
</comment>
<feature type="compositionally biased region" description="Polar residues" evidence="1">
    <location>
        <begin position="365"/>
        <end position="394"/>
    </location>
</feature>
<dbReference type="AlphaFoldDB" id="A0AAE0NGH7"/>
<feature type="region of interest" description="Disordered" evidence="1">
    <location>
        <begin position="1"/>
        <end position="34"/>
    </location>
</feature>
<gene>
    <name evidence="2" type="ORF">B0H63DRAFT_523805</name>
</gene>
<evidence type="ECO:0000313" key="3">
    <source>
        <dbReference type="Proteomes" id="UP001285441"/>
    </source>
</evidence>
<dbReference type="PANTHER" id="PTHR38166:SF1">
    <property type="entry name" value="C2H2-TYPE DOMAIN-CONTAINING PROTEIN"/>
    <property type="match status" value="1"/>
</dbReference>
<dbReference type="EMBL" id="JAULSW010000005">
    <property type="protein sequence ID" value="KAK3381072.1"/>
    <property type="molecule type" value="Genomic_DNA"/>
</dbReference>
<accession>A0AAE0NGH7</accession>